<protein>
    <recommendedName>
        <fullName evidence="5">Pentatricopeptide repeat-containing protein</fullName>
    </recommendedName>
</protein>
<organism evidence="3 4">
    <name type="scientific">Zostera marina</name>
    <name type="common">Eelgrass</name>
    <dbReference type="NCBI Taxonomy" id="29655"/>
    <lineage>
        <taxon>Eukaryota</taxon>
        <taxon>Viridiplantae</taxon>
        <taxon>Streptophyta</taxon>
        <taxon>Embryophyta</taxon>
        <taxon>Tracheophyta</taxon>
        <taxon>Spermatophyta</taxon>
        <taxon>Magnoliopsida</taxon>
        <taxon>Liliopsida</taxon>
        <taxon>Zosteraceae</taxon>
        <taxon>Zostera</taxon>
    </lineage>
</organism>
<dbReference type="GO" id="GO:0009451">
    <property type="term" value="P:RNA modification"/>
    <property type="evidence" value="ECO:0007669"/>
    <property type="project" value="InterPro"/>
</dbReference>
<dbReference type="OrthoDB" id="21254at2759"/>
<name>A0A0K9NP81_ZOSMR</name>
<proteinExistence type="predicted"/>
<dbReference type="STRING" id="29655.A0A0K9NP81"/>
<evidence type="ECO:0008006" key="5">
    <source>
        <dbReference type="Google" id="ProtNLM"/>
    </source>
</evidence>
<sequence length="543" mass="60298">MVSGVSSNTLKALNSKIQSASPEASILLYNLLRRQSIFPDTYTIPSVLGRVGFLRSLPTVKSIHGEILKYGFDFNVYVQNSLIHAYFLCGSQSEGRKVFDHMKTTTTTAMDAVTWNTVMSGYLSTNDQAEKSLEIFSDMIKERCFLLDRVCVVKSLIGCGRTGRIKLGKQIHGRTITSGLADGRDFYLGSSSIQMYVNCGYMTDARNVFDALSDMKNLICWTSMIAGYTNSDMFLAALDLFRKMQMEGGNKKMKADAVTVACVLSSCAHLGALVHGKWLHAYCSTHGLIGNLKVKTALIIMYSKCGDIQKALDIFTSTSPDHRDVYIWTSMICGLAIHGRAEESVCFFETMKNYGRPNPNEVTFLGVLTACVHGGLVALGLQFFSSMLTTYNLKPKIQHYGCVIDLLCRAKLLEQAEEFIAGMTVEPDSVIWRSVMFGWVQVGNLERAETIGRKLTEREPAGTIGAQVLLSNVYALSSKWRDVKRVRSKLKHRQLQKVPGCSFVEIDGVVHEFLAGDCDIPPTLKRMVLNLKDQIVSWTSQDS</sequence>
<evidence type="ECO:0000313" key="3">
    <source>
        <dbReference type="EMBL" id="KMZ58561.1"/>
    </source>
</evidence>
<reference evidence="4" key="1">
    <citation type="journal article" date="2016" name="Nature">
        <title>The genome of the seagrass Zostera marina reveals angiosperm adaptation to the sea.</title>
        <authorList>
            <person name="Olsen J.L."/>
            <person name="Rouze P."/>
            <person name="Verhelst B."/>
            <person name="Lin Y.-C."/>
            <person name="Bayer T."/>
            <person name="Collen J."/>
            <person name="Dattolo E."/>
            <person name="De Paoli E."/>
            <person name="Dittami S."/>
            <person name="Maumus F."/>
            <person name="Michel G."/>
            <person name="Kersting A."/>
            <person name="Lauritano C."/>
            <person name="Lohaus R."/>
            <person name="Toepel M."/>
            <person name="Tonon T."/>
            <person name="Vanneste K."/>
            <person name="Amirebrahimi M."/>
            <person name="Brakel J."/>
            <person name="Bostroem C."/>
            <person name="Chovatia M."/>
            <person name="Grimwood J."/>
            <person name="Jenkins J.W."/>
            <person name="Jueterbock A."/>
            <person name="Mraz A."/>
            <person name="Stam W.T."/>
            <person name="Tice H."/>
            <person name="Bornberg-Bauer E."/>
            <person name="Green P.J."/>
            <person name="Pearson G.A."/>
            <person name="Procaccini G."/>
            <person name="Duarte C.M."/>
            <person name="Schmutz J."/>
            <person name="Reusch T.B.H."/>
            <person name="Van de Peer Y."/>
        </authorList>
    </citation>
    <scope>NUCLEOTIDE SEQUENCE [LARGE SCALE GENOMIC DNA]</scope>
    <source>
        <strain evidence="4">cv. Finnish</strain>
    </source>
</reference>
<dbReference type="InterPro" id="IPR046960">
    <property type="entry name" value="PPR_At4g14850-like_plant"/>
</dbReference>
<dbReference type="GO" id="GO:0003723">
    <property type="term" value="F:RNA binding"/>
    <property type="evidence" value="ECO:0007669"/>
    <property type="project" value="InterPro"/>
</dbReference>
<dbReference type="Pfam" id="PF20431">
    <property type="entry name" value="E_motif"/>
    <property type="match status" value="1"/>
</dbReference>
<comment type="caution">
    <text evidence="3">The sequence shown here is derived from an EMBL/GenBank/DDBJ whole genome shotgun (WGS) entry which is preliminary data.</text>
</comment>
<dbReference type="AlphaFoldDB" id="A0A0K9NP81"/>
<feature type="repeat" description="PPR" evidence="2">
    <location>
        <begin position="111"/>
        <end position="146"/>
    </location>
</feature>
<dbReference type="OMA" id="FHRMSKV"/>
<feature type="repeat" description="PPR" evidence="2">
    <location>
        <begin position="324"/>
        <end position="358"/>
    </location>
</feature>
<dbReference type="Gene3D" id="1.25.40.10">
    <property type="entry name" value="Tetratricopeptide repeat domain"/>
    <property type="match status" value="3"/>
</dbReference>
<dbReference type="NCBIfam" id="TIGR00756">
    <property type="entry name" value="PPR"/>
    <property type="match status" value="2"/>
</dbReference>
<evidence type="ECO:0000256" key="1">
    <source>
        <dbReference type="ARBA" id="ARBA00022737"/>
    </source>
</evidence>
<feature type="repeat" description="PPR" evidence="2">
    <location>
        <begin position="217"/>
        <end position="251"/>
    </location>
</feature>
<dbReference type="PANTHER" id="PTHR47926:SF345">
    <property type="entry name" value="(WILD MALAYSIAN BANANA) HYPOTHETICAL PROTEIN"/>
    <property type="match status" value="1"/>
</dbReference>
<keyword evidence="1" id="KW-0677">Repeat</keyword>
<accession>A0A0K9NP81</accession>
<dbReference type="InterPro" id="IPR002885">
    <property type="entry name" value="PPR_rpt"/>
</dbReference>
<dbReference type="PROSITE" id="PS51375">
    <property type="entry name" value="PPR"/>
    <property type="match status" value="3"/>
</dbReference>
<dbReference type="InterPro" id="IPR011990">
    <property type="entry name" value="TPR-like_helical_dom_sf"/>
</dbReference>
<dbReference type="Pfam" id="PF01535">
    <property type="entry name" value="PPR"/>
    <property type="match status" value="5"/>
</dbReference>
<dbReference type="Proteomes" id="UP000036987">
    <property type="component" value="Unassembled WGS sequence"/>
</dbReference>
<dbReference type="FunFam" id="1.25.40.10:FF:000184">
    <property type="entry name" value="Pentatricopeptide repeat-containing protein, chloroplastic"/>
    <property type="match status" value="1"/>
</dbReference>
<dbReference type="InterPro" id="IPR046848">
    <property type="entry name" value="E_motif"/>
</dbReference>
<dbReference type="PANTHER" id="PTHR47926">
    <property type="entry name" value="PENTATRICOPEPTIDE REPEAT-CONTAINING PROTEIN"/>
    <property type="match status" value="1"/>
</dbReference>
<keyword evidence="4" id="KW-1185">Reference proteome</keyword>
<evidence type="ECO:0000313" key="4">
    <source>
        <dbReference type="Proteomes" id="UP000036987"/>
    </source>
</evidence>
<dbReference type="Pfam" id="PF13812">
    <property type="entry name" value="PPR_3"/>
    <property type="match status" value="1"/>
</dbReference>
<dbReference type="EMBL" id="LFYR01001924">
    <property type="protein sequence ID" value="KMZ58561.1"/>
    <property type="molecule type" value="Genomic_DNA"/>
</dbReference>
<gene>
    <name evidence="3" type="ORF">ZOSMA_767G00020</name>
</gene>
<evidence type="ECO:0000256" key="2">
    <source>
        <dbReference type="PROSITE-ProRule" id="PRU00708"/>
    </source>
</evidence>